<comment type="caution">
    <text evidence="1">The sequence shown here is derived from an EMBL/GenBank/DDBJ whole genome shotgun (WGS) entry which is preliminary data.</text>
</comment>
<protein>
    <submittedName>
        <fullName evidence="1">Uncharacterized protein</fullName>
    </submittedName>
</protein>
<accession>A0A6H9V1F6</accession>
<evidence type="ECO:0000313" key="2">
    <source>
        <dbReference type="Proteomes" id="UP000442707"/>
    </source>
</evidence>
<sequence>MAQLVKLEPGDILVLANVGECQAEAIQEHWESVREAIGVEHILVFEGDVDLSKVSADALARP</sequence>
<gene>
    <name evidence="1" type="ORF">F7R91_14675</name>
</gene>
<dbReference type="Proteomes" id="UP000442707">
    <property type="component" value="Unassembled WGS sequence"/>
</dbReference>
<organism evidence="1 2">
    <name type="scientific">Streptomyces luteolifulvus</name>
    <dbReference type="NCBI Taxonomy" id="2615112"/>
    <lineage>
        <taxon>Bacteria</taxon>
        <taxon>Bacillati</taxon>
        <taxon>Actinomycetota</taxon>
        <taxon>Actinomycetes</taxon>
        <taxon>Kitasatosporales</taxon>
        <taxon>Streptomycetaceae</taxon>
        <taxon>Streptomyces</taxon>
    </lineage>
</organism>
<proteinExistence type="predicted"/>
<name>A0A6H9V1F6_9ACTN</name>
<dbReference type="EMBL" id="VZRB01000008">
    <property type="protein sequence ID" value="KAB1146819.1"/>
    <property type="molecule type" value="Genomic_DNA"/>
</dbReference>
<dbReference type="RefSeq" id="WP_150948565.1">
    <property type="nucleotide sequence ID" value="NZ_VZRB01000008.1"/>
</dbReference>
<keyword evidence="2" id="KW-1185">Reference proteome</keyword>
<evidence type="ECO:0000313" key="1">
    <source>
        <dbReference type="EMBL" id="KAB1146819.1"/>
    </source>
</evidence>
<reference evidence="1 2" key="1">
    <citation type="submission" date="2019-09" db="EMBL/GenBank/DDBJ databases">
        <title>Screening of Novel Bioactive Compounds from Soil-Associated.</title>
        <authorList>
            <person name="Zhao S."/>
        </authorList>
    </citation>
    <scope>NUCLEOTIDE SEQUENCE [LARGE SCALE GENOMIC DNA]</scope>
    <source>
        <strain evidence="1 2">HIT-DPA4</strain>
    </source>
</reference>
<dbReference type="AlphaFoldDB" id="A0A6H9V1F6"/>